<comment type="subcellular location">
    <subcellularLocation>
        <location evidence="1">Membrane</location>
        <topology evidence="1">Multi-pass membrane protein</topology>
    </subcellularLocation>
</comment>
<keyword evidence="3 6" id="KW-1133">Transmembrane helix</keyword>
<gene>
    <name evidence="8" type="ORF">CERZMDRAFT_21667</name>
</gene>
<feature type="transmembrane region" description="Helical" evidence="6">
    <location>
        <begin position="186"/>
        <end position="205"/>
    </location>
</feature>
<dbReference type="OrthoDB" id="5342292at2759"/>
<organism evidence="8 9">
    <name type="scientific">Cercospora zeae-maydis SCOH1-5</name>
    <dbReference type="NCBI Taxonomy" id="717836"/>
    <lineage>
        <taxon>Eukaryota</taxon>
        <taxon>Fungi</taxon>
        <taxon>Dikarya</taxon>
        <taxon>Ascomycota</taxon>
        <taxon>Pezizomycotina</taxon>
        <taxon>Dothideomycetes</taxon>
        <taxon>Dothideomycetidae</taxon>
        <taxon>Mycosphaerellales</taxon>
        <taxon>Mycosphaerellaceae</taxon>
        <taxon>Cercospora</taxon>
    </lineage>
</organism>
<evidence type="ECO:0000313" key="8">
    <source>
        <dbReference type="EMBL" id="KAF2206517.1"/>
    </source>
</evidence>
<dbReference type="PANTHER" id="PTHR33048">
    <property type="entry name" value="PTH11-LIKE INTEGRAL MEMBRANE PROTEIN (AFU_ORTHOLOGUE AFUA_5G11245)"/>
    <property type="match status" value="1"/>
</dbReference>
<evidence type="ECO:0000256" key="6">
    <source>
        <dbReference type="SAM" id="Phobius"/>
    </source>
</evidence>
<evidence type="ECO:0000256" key="3">
    <source>
        <dbReference type="ARBA" id="ARBA00022989"/>
    </source>
</evidence>
<feature type="transmembrane region" description="Helical" evidence="6">
    <location>
        <begin position="22"/>
        <end position="44"/>
    </location>
</feature>
<evidence type="ECO:0000256" key="5">
    <source>
        <dbReference type="ARBA" id="ARBA00038359"/>
    </source>
</evidence>
<dbReference type="GO" id="GO:0016020">
    <property type="term" value="C:membrane"/>
    <property type="evidence" value="ECO:0007669"/>
    <property type="project" value="UniProtKB-SubCell"/>
</dbReference>
<feature type="transmembrane region" description="Helical" evidence="6">
    <location>
        <begin position="137"/>
        <end position="158"/>
    </location>
</feature>
<dbReference type="Proteomes" id="UP000799539">
    <property type="component" value="Unassembled WGS sequence"/>
</dbReference>
<evidence type="ECO:0000256" key="2">
    <source>
        <dbReference type="ARBA" id="ARBA00022692"/>
    </source>
</evidence>
<dbReference type="InterPro" id="IPR052337">
    <property type="entry name" value="SAT4-like"/>
</dbReference>
<protein>
    <recommendedName>
        <fullName evidence="7">Rhodopsin domain-containing protein</fullName>
    </recommendedName>
</protein>
<evidence type="ECO:0000313" key="9">
    <source>
        <dbReference type="Proteomes" id="UP000799539"/>
    </source>
</evidence>
<reference evidence="8" key="1">
    <citation type="journal article" date="2020" name="Stud. Mycol.">
        <title>101 Dothideomycetes genomes: a test case for predicting lifestyles and emergence of pathogens.</title>
        <authorList>
            <person name="Haridas S."/>
            <person name="Albert R."/>
            <person name="Binder M."/>
            <person name="Bloem J."/>
            <person name="Labutti K."/>
            <person name="Salamov A."/>
            <person name="Andreopoulos B."/>
            <person name="Baker S."/>
            <person name="Barry K."/>
            <person name="Bills G."/>
            <person name="Bluhm B."/>
            <person name="Cannon C."/>
            <person name="Castanera R."/>
            <person name="Culley D."/>
            <person name="Daum C."/>
            <person name="Ezra D."/>
            <person name="Gonzalez J."/>
            <person name="Henrissat B."/>
            <person name="Kuo A."/>
            <person name="Liang C."/>
            <person name="Lipzen A."/>
            <person name="Lutzoni F."/>
            <person name="Magnuson J."/>
            <person name="Mondo S."/>
            <person name="Nolan M."/>
            <person name="Ohm R."/>
            <person name="Pangilinan J."/>
            <person name="Park H.-J."/>
            <person name="Ramirez L."/>
            <person name="Alfaro M."/>
            <person name="Sun H."/>
            <person name="Tritt A."/>
            <person name="Yoshinaga Y."/>
            <person name="Zwiers L.-H."/>
            <person name="Turgeon B."/>
            <person name="Goodwin S."/>
            <person name="Spatafora J."/>
            <person name="Crous P."/>
            <person name="Grigoriev I."/>
        </authorList>
    </citation>
    <scope>NUCLEOTIDE SEQUENCE</scope>
    <source>
        <strain evidence="8">SCOH1-5</strain>
    </source>
</reference>
<keyword evidence="2 6" id="KW-0812">Transmembrane</keyword>
<keyword evidence="4 6" id="KW-0472">Membrane</keyword>
<evidence type="ECO:0000256" key="1">
    <source>
        <dbReference type="ARBA" id="ARBA00004141"/>
    </source>
</evidence>
<dbReference type="EMBL" id="ML992719">
    <property type="protein sequence ID" value="KAF2206517.1"/>
    <property type="molecule type" value="Genomic_DNA"/>
</dbReference>
<evidence type="ECO:0000259" key="7">
    <source>
        <dbReference type="Pfam" id="PF20684"/>
    </source>
</evidence>
<feature type="transmembrane region" description="Helical" evidence="6">
    <location>
        <begin position="217"/>
        <end position="242"/>
    </location>
</feature>
<feature type="non-terminal residue" evidence="8">
    <location>
        <position position="1"/>
    </location>
</feature>
<dbReference type="InterPro" id="IPR049326">
    <property type="entry name" value="Rhodopsin_dom_fungi"/>
</dbReference>
<proteinExistence type="inferred from homology"/>
<dbReference type="AlphaFoldDB" id="A0A6A6F2I4"/>
<dbReference type="PANTHER" id="PTHR33048:SF124">
    <property type="entry name" value="INTEGRAL MEMBRANE PROTEIN"/>
    <property type="match status" value="1"/>
</dbReference>
<sequence length="288" mass="31751">PAPGGYTPNLDNPTIMTLHRNVAMVLAIIGMVVSTVFISLRIYTRAFVSRRRAFDDAAIVLAWMLSISLQAILIYLWSTESIAVHLWEISLSKAKESLHLTTISAGALYILAMAIAKLSLLIYYYQRSPSRWIQYTIYTIGTFIIIYSTVFFFAVIFACKTVGTSWNFTLNHGKCLDKDAVYLGHAGLNTGTTLVLFVIPLPMLLQLDTSKIQKIGIAAMLSIGFITLGASIVRLTLLPYALHSADSTWTISKPAIWLCIETNLVIICGCLPSMPSFLRHAAPNLVGD</sequence>
<name>A0A6A6F2I4_9PEZI</name>
<keyword evidence="9" id="KW-1185">Reference proteome</keyword>
<evidence type="ECO:0000256" key="4">
    <source>
        <dbReference type="ARBA" id="ARBA00023136"/>
    </source>
</evidence>
<dbReference type="Pfam" id="PF20684">
    <property type="entry name" value="Fung_rhodopsin"/>
    <property type="match status" value="1"/>
</dbReference>
<accession>A0A6A6F2I4</accession>
<feature type="transmembrane region" description="Helical" evidence="6">
    <location>
        <begin position="56"/>
        <end position="78"/>
    </location>
</feature>
<feature type="domain" description="Rhodopsin" evidence="7">
    <location>
        <begin position="40"/>
        <end position="279"/>
    </location>
</feature>
<feature type="non-terminal residue" evidence="8">
    <location>
        <position position="288"/>
    </location>
</feature>
<feature type="transmembrane region" description="Helical" evidence="6">
    <location>
        <begin position="98"/>
        <end position="125"/>
    </location>
</feature>
<comment type="similarity">
    <text evidence="5">Belongs to the SAT4 family.</text>
</comment>